<dbReference type="AlphaFoldDB" id="A0A7C4XTF8"/>
<gene>
    <name evidence="1" type="ORF">ENR63_03185</name>
</gene>
<name>A0A7C4XTF8_UNCKA</name>
<reference evidence="1" key="1">
    <citation type="journal article" date="2020" name="mSystems">
        <title>Genome- and Community-Level Interaction Insights into Carbon Utilization and Element Cycling Functions of Hydrothermarchaeota in Hydrothermal Sediment.</title>
        <authorList>
            <person name="Zhou Z."/>
            <person name="Liu Y."/>
            <person name="Xu W."/>
            <person name="Pan J."/>
            <person name="Luo Z.H."/>
            <person name="Li M."/>
        </authorList>
    </citation>
    <scope>NUCLEOTIDE SEQUENCE [LARGE SCALE GENOMIC DNA]</scope>
    <source>
        <strain evidence="1">SpSt-417</strain>
    </source>
</reference>
<organism evidence="1">
    <name type="scientific">candidate division WWE3 bacterium</name>
    <dbReference type="NCBI Taxonomy" id="2053526"/>
    <lineage>
        <taxon>Bacteria</taxon>
        <taxon>Katanobacteria</taxon>
    </lineage>
</organism>
<evidence type="ECO:0000313" key="1">
    <source>
        <dbReference type="EMBL" id="HGW29898.1"/>
    </source>
</evidence>
<proteinExistence type="predicted"/>
<sequence length="146" mass="16531">MSQEIKVSFLTLSGLLIAFFVTHNNFSSFEPKVLVPLKKVQGMKAENEESSSRVEVNVPYPENSETLGVVKTERTEQHTIKSPLSPQEGQEFYKNVLKSQDWVIENEGTAGIFLNTEYKKEKARIKITTSQDGDHSIISVEINQRN</sequence>
<comment type="caution">
    <text evidence="1">The sequence shown here is derived from an EMBL/GenBank/DDBJ whole genome shotgun (WGS) entry which is preliminary data.</text>
</comment>
<accession>A0A7C4XTF8</accession>
<protein>
    <submittedName>
        <fullName evidence="1">Uncharacterized protein</fullName>
    </submittedName>
</protein>
<dbReference type="EMBL" id="DSRT01000174">
    <property type="protein sequence ID" value="HGW29898.1"/>
    <property type="molecule type" value="Genomic_DNA"/>
</dbReference>